<dbReference type="Proteomes" id="UP000007490">
    <property type="component" value="Chromosome"/>
</dbReference>
<protein>
    <submittedName>
        <fullName evidence="1">Uncharacterized protein</fullName>
    </submittedName>
</protein>
<reference evidence="2" key="1">
    <citation type="submission" date="2011-02" db="EMBL/GenBank/DDBJ databases">
        <title>Complete sequence of Methanobacterium sp. AL-21.</title>
        <authorList>
            <consortium name="US DOE Joint Genome Institute"/>
            <person name="Lucas S."/>
            <person name="Copeland A."/>
            <person name="Lapidus A."/>
            <person name="Cheng J.-F."/>
            <person name="Goodwin L."/>
            <person name="Pitluck S."/>
            <person name="Chertkov O."/>
            <person name="Detter J.C."/>
            <person name="Han C."/>
            <person name="Tapia R."/>
            <person name="Land M."/>
            <person name="Hauser L."/>
            <person name="Kyrpides N."/>
            <person name="Ivanova N."/>
            <person name="Mikhailova N."/>
            <person name="Pagani I."/>
            <person name="Cadillo-Quiroz H."/>
            <person name="Imachi H."/>
            <person name="Zinder S."/>
            <person name="Liu W."/>
            <person name="Woyke T."/>
        </authorList>
    </citation>
    <scope>NUCLEOTIDE SEQUENCE [LARGE SCALE GENOMIC DNA]</scope>
    <source>
        <strain evidence="2">AL-21</strain>
    </source>
</reference>
<gene>
    <name evidence="1" type="ordered locus">Metbo_2162</name>
</gene>
<keyword evidence="2" id="KW-1185">Reference proteome</keyword>
<organism evidence="1 2">
    <name type="scientific">Methanobacterium lacus (strain AL-21)</name>
    <dbReference type="NCBI Taxonomy" id="877455"/>
    <lineage>
        <taxon>Archaea</taxon>
        <taxon>Methanobacteriati</taxon>
        <taxon>Methanobacteriota</taxon>
        <taxon>Methanomada group</taxon>
        <taxon>Methanobacteria</taxon>
        <taxon>Methanobacteriales</taxon>
        <taxon>Methanobacteriaceae</taxon>
        <taxon>Methanobacterium</taxon>
    </lineage>
</organism>
<name>F0TCB0_METLA</name>
<sequence length="50" mass="5759">MKVDSQKCVLCDNAVTSPEEGWKFTNFNICHDCIERIFKDMSFVRGGDDE</sequence>
<evidence type="ECO:0000313" key="1">
    <source>
        <dbReference type="EMBL" id="ADZ10377.1"/>
    </source>
</evidence>
<dbReference type="AlphaFoldDB" id="F0TCB0"/>
<evidence type="ECO:0000313" key="2">
    <source>
        <dbReference type="Proteomes" id="UP000007490"/>
    </source>
</evidence>
<dbReference type="RefSeq" id="WP_013645728.1">
    <property type="nucleotide sequence ID" value="NC_015216.1"/>
</dbReference>
<accession>F0TCB0</accession>
<reference evidence="1 2" key="2">
    <citation type="journal article" date="2014" name="Int. J. Syst. Evol. Microbiol.">
        <title>Methanobacterium paludis sp. nov. and a novel strain of Methanobacterium lacus isolated from northern peatlands.</title>
        <authorList>
            <person name="Cadillo-Quiroz H."/>
            <person name="Brauer S.L."/>
            <person name="Goodson N."/>
            <person name="Yavitt J.B."/>
            <person name="Zinder S.H."/>
        </authorList>
    </citation>
    <scope>NUCLEOTIDE SEQUENCE [LARGE SCALE GENOMIC DNA]</scope>
    <source>
        <strain evidence="1 2">AL-21</strain>
    </source>
</reference>
<proteinExistence type="predicted"/>
<dbReference type="GeneID" id="43500441"/>
<dbReference type="KEGG" id="mel:Metbo_2162"/>
<dbReference type="HOGENOM" id="CLU_3113066_0_0_2"/>
<dbReference type="EMBL" id="CP002551">
    <property type="protein sequence ID" value="ADZ10377.1"/>
    <property type="molecule type" value="Genomic_DNA"/>
</dbReference>